<reference evidence="1 2" key="1">
    <citation type="submission" date="2021-06" db="EMBL/GenBank/DDBJ databases">
        <authorList>
            <person name="Palmer J.M."/>
        </authorList>
    </citation>
    <scope>NUCLEOTIDE SEQUENCE [LARGE SCALE GENOMIC DNA]</scope>
    <source>
        <strain evidence="1 2">AS_MEX2019</strain>
        <tissue evidence="1">Muscle</tissue>
    </source>
</reference>
<evidence type="ECO:0000313" key="1">
    <source>
        <dbReference type="EMBL" id="MEQ2293336.1"/>
    </source>
</evidence>
<comment type="caution">
    <text evidence="1">The sequence shown here is derived from an EMBL/GenBank/DDBJ whole genome shotgun (WGS) entry which is preliminary data.</text>
</comment>
<organism evidence="1 2">
    <name type="scientific">Ameca splendens</name>
    <dbReference type="NCBI Taxonomy" id="208324"/>
    <lineage>
        <taxon>Eukaryota</taxon>
        <taxon>Metazoa</taxon>
        <taxon>Chordata</taxon>
        <taxon>Craniata</taxon>
        <taxon>Vertebrata</taxon>
        <taxon>Euteleostomi</taxon>
        <taxon>Actinopterygii</taxon>
        <taxon>Neopterygii</taxon>
        <taxon>Teleostei</taxon>
        <taxon>Neoteleostei</taxon>
        <taxon>Acanthomorphata</taxon>
        <taxon>Ovalentaria</taxon>
        <taxon>Atherinomorphae</taxon>
        <taxon>Cyprinodontiformes</taxon>
        <taxon>Goodeidae</taxon>
        <taxon>Ameca</taxon>
    </lineage>
</organism>
<accession>A0ABV0YHZ5</accession>
<dbReference type="EMBL" id="JAHRIP010032370">
    <property type="protein sequence ID" value="MEQ2293336.1"/>
    <property type="molecule type" value="Genomic_DNA"/>
</dbReference>
<gene>
    <name evidence="1" type="ORF">AMECASPLE_032275</name>
</gene>
<name>A0ABV0YHZ5_9TELE</name>
<evidence type="ECO:0000313" key="2">
    <source>
        <dbReference type="Proteomes" id="UP001469553"/>
    </source>
</evidence>
<keyword evidence="2" id="KW-1185">Reference proteome</keyword>
<proteinExistence type="predicted"/>
<dbReference type="Proteomes" id="UP001469553">
    <property type="component" value="Unassembled WGS sequence"/>
</dbReference>
<protein>
    <submittedName>
        <fullName evidence="1">Uncharacterized protein</fullName>
    </submittedName>
</protein>
<sequence>MMELLFRQSPGNLQKKLIPAAWVQLIKRSDTKQSHHETTCLVLTFIGGPTENQRLQEEGAGKEQLPVIRLPSSGQTIETISVCIRMMALNQVAISTFCVLAAKRLEFQGQVHFALAVIYINT</sequence>